<proteinExistence type="predicted"/>
<dbReference type="AlphaFoldDB" id="A0A2H0W8E3"/>
<organism evidence="1 2">
    <name type="scientific">Candidatus Beckwithbacteria bacterium CG10_big_fil_rev_8_21_14_0_10_34_10</name>
    <dbReference type="NCBI Taxonomy" id="1974495"/>
    <lineage>
        <taxon>Bacteria</taxon>
        <taxon>Candidatus Beckwithiibacteriota</taxon>
    </lineage>
</organism>
<protein>
    <submittedName>
        <fullName evidence="1">Uncharacterized protein</fullName>
    </submittedName>
</protein>
<gene>
    <name evidence="1" type="ORF">COT75_04245</name>
</gene>
<accession>A0A2H0W8E3</accession>
<evidence type="ECO:0000313" key="1">
    <source>
        <dbReference type="EMBL" id="PIS08931.1"/>
    </source>
</evidence>
<reference evidence="2" key="1">
    <citation type="submission" date="2017-09" db="EMBL/GenBank/DDBJ databases">
        <title>Depth-based differentiation of microbial function through sediment-hosted aquifers and enrichment of novel symbionts in the deep terrestrial subsurface.</title>
        <authorList>
            <person name="Probst A.J."/>
            <person name="Ladd B."/>
            <person name="Jarett J.K."/>
            <person name="Geller-Mcgrath D.E."/>
            <person name="Sieber C.M.K."/>
            <person name="Emerson J.B."/>
            <person name="Anantharaman K."/>
            <person name="Thomas B.C."/>
            <person name="Malmstrom R."/>
            <person name="Stieglmeier M."/>
            <person name="Klingl A."/>
            <person name="Woyke T."/>
            <person name="Ryan C.M."/>
            <person name="Banfield J.F."/>
        </authorList>
    </citation>
    <scope>NUCLEOTIDE SEQUENCE [LARGE SCALE GENOMIC DNA]</scope>
</reference>
<evidence type="ECO:0000313" key="2">
    <source>
        <dbReference type="Proteomes" id="UP000230093"/>
    </source>
</evidence>
<name>A0A2H0W8E3_9BACT</name>
<dbReference type="Proteomes" id="UP000230093">
    <property type="component" value="Unassembled WGS sequence"/>
</dbReference>
<comment type="caution">
    <text evidence="1">The sequence shown here is derived from an EMBL/GenBank/DDBJ whole genome shotgun (WGS) entry which is preliminary data.</text>
</comment>
<dbReference type="EMBL" id="PEZT01000024">
    <property type="protein sequence ID" value="PIS08931.1"/>
    <property type="molecule type" value="Genomic_DNA"/>
</dbReference>
<sequence>MSERKQYPEISFCPQDIEFIYNVSDDLERCKSECPLLNQVDLVVEGGRGNRHGVREIVRNAFPQAIYIAMDLSAAVISYITKTKSTEDCCRRIKGSLTMAEIEELIKYQDYGLEFPSPSFETIRANCFDTKLVENIAGQTNKKFPLLITGNALYALSSEGGISRYESRLTEDIFPIKQWFTNESPYAGQIHLSMALREEGYLAYEFEQVQTAALENYWQVVPIRNGLIVIKSSL</sequence>